<dbReference type="Gene3D" id="3.30.200.20">
    <property type="entry name" value="Phosphorylase Kinase, domain 1"/>
    <property type="match status" value="1"/>
</dbReference>
<evidence type="ECO:0000259" key="8">
    <source>
        <dbReference type="PROSITE" id="PS50011"/>
    </source>
</evidence>
<dbReference type="EMBL" id="LWDG02000068">
    <property type="protein sequence ID" value="KAE8270007.1"/>
    <property type="molecule type" value="Genomic_DNA"/>
</dbReference>
<feature type="domain" description="Protein kinase" evidence="8">
    <location>
        <begin position="168"/>
        <end position="622"/>
    </location>
</feature>
<keyword evidence="10" id="KW-1185">Reference proteome</keyword>
<dbReference type="PROSITE" id="PS00108">
    <property type="entry name" value="PROTEIN_KINASE_ST"/>
    <property type="match status" value="1"/>
</dbReference>
<evidence type="ECO:0000256" key="6">
    <source>
        <dbReference type="ARBA" id="ARBA00022840"/>
    </source>
</evidence>
<evidence type="ECO:0000256" key="5">
    <source>
        <dbReference type="ARBA" id="ARBA00022777"/>
    </source>
</evidence>
<dbReference type="PANTHER" id="PTHR44167">
    <property type="entry name" value="OVARIAN-SPECIFIC SERINE/THREONINE-PROTEIN KINASE LOK-RELATED"/>
    <property type="match status" value="1"/>
</dbReference>
<dbReference type="PROSITE" id="PS50011">
    <property type="entry name" value="PROTEIN_KINASE_DOM"/>
    <property type="match status" value="1"/>
</dbReference>
<dbReference type="Proteomes" id="UP000078113">
    <property type="component" value="Unassembled WGS sequence"/>
</dbReference>
<dbReference type="GO" id="GO:0044773">
    <property type="term" value="P:mitotic DNA damage checkpoint signaling"/>
    <property type="evidence" value="ECO:0007669"/>
    <property type="project" value="TreeGrafter"/>
</dbReference>
<keyword evidence="4" id="KW-0547">Nucleotide-binding</keyword>
<dbReference type="GO" id="GO:0004674">
    <property type="term" value="F:protein serine/threonine kinase activity"/>
    <property type="evidence" value="ECO:0007669"/>
    <property type="project" value="UniProtKB-KW"/>
</dbReference>
<evidence type="ECO:0000256" key="3">
    <source>
        <dbReference type="ARBA" id="ARBA00022679"/>
    </source>
</evidence>
<evidence type="ECO:0000256" key="1">
    <source>
        <dbReference type="ARBA" id="ARBA00012513"/>
    </source>
</evidence>
<proteinExistence type="predicted"/>
<reference evidence="9" key="2">
    <citation type="journal article" date="2019" name="IMA Fungus">
        <title>Genome sequencing and comparison of five Tilletia species to identify candidate genes for the detection of regulated species infecting wheat.</title>
        <authorList>
            <person name="Nguyen H.D.T."/>
            <person name="Sultana T."/>
            <person name="Kesanakurti P."/>
            <person name="Hambleton S."/>
        </authorList>
    </citation>
    <scope>NUCLEOTIDE SEQUENCE</scope>
    <source>
        <strain evidence="9">DAOMC 236422</strain>
    </source>
</reference>
<feature type="region of interest" description="Disordered" evidence="7">
    <location>
        <begin position="1"/>
        <end position="138"/>
    </location>
</feature>
<keyword evidence="6" id="KW-0067">ATP-binding</keyword>
<feature type="region of interest" description="Disordered" evidence="7">
    <location>
        <begin position="541"/>
        <end position="586"/>
    </location>
</feature>
<comment type="caution">
    <text evidence="9">The sequence shown here is derived from an EMBL/GenBank/DDBJ whole genome shotgun (WGS) entry which is preliminary data.</text>
</comment>
<dbReference type="GO" id="GO:0005524">
    <property type="term" value="F:ATP binding"/>
    <property type="evidence" value="ECO:0007669"/>
    <property type="project" value="UniProtKB-KW"/>
</dbReference>
<feature type="compositionally biased region" description="Basic and acidic residues" evidence="7">
    <location>
        <begin position="568"/>
        <end position="580"/>
    </location>
</feature>
<evidence type="ECO:0000256" key="4">
    <source>
        <dbReference type="ARBA" id="ARBA00022741"/>
    </source>
</evidence>
<feature type="compositionally biased region" description="Polar residues" evidence="7">
    <location>
        <begin position="91"/>
        <end position="110"/>
    </location>
</feature>
<dbReference type="InterPro" id="IPR000719">
    <property type="entry name" value="Prot_kinase_dom"/>
</dbReference>
<keyword evidence="3" id="KW-0808">Transferase</keyword>
<feature type="region of interest" description="Disordered" evidence="7">
    <location>
        <begin position="390"/>
        <end position="419"/>
    </location>
</feature>
<evidence type="ECO:0000313" key="10">
    <source>
        <dbReference type="Proteomes" id="UP000078113"/>
    </source>
</evidence>
<protein>
    <recommendedName>
        <fullName evidence="1">non-specific serine/threonine protein kinase</fullName>
        <ecNumber evidence="1">2.7.11.1</ecNumber>
    </recommendedName>
</protein>
<reference evidence="9" key="1">
    <citation type="submission" date="2016-04" db="EMBL/GenBank/DDBJ databases">
        <authorList>
            <person name="Nguyen H.D."/>
            <person name="Samba Siva P."/>
            <person name="Cullis J."/>
            <person name="Levesque C.A."/>
            <person name="Hambleton S."/>
        </authorList>
    </citation>
    <scope>NUCLEOTIDE SEQUENCE</scope>
    <source>
        <strain evidence="9">DAOMC 236422</strain>
    </source>
</reference>
<sequence>MSTLHPAQGGEEDYTSMAGEEQAATSATTIPRLELTSEEEQALYSDADAEGEDDDGSYDDDDDTPLALNAPIMSGLRPAQQDHPGREEQAVPTTSTTPILGNTTSAQEQELSCDENEEPEEEEEEEEGDEEYDDDEDEGEIEIEYEPDPFKFEAEALYQAVPVLRTIYRVTEKLGEGTFSTVYKAQPLLAQPRREMKGYYYQGQGNAFVALKRIYVSSSPARIVNELDILEELRNNVNISHLVNVFRHRDQVIAVMSYNEHADFRDYYRVLPMSDIRCYFRALFSALAATHKAKIIHRDVKPANFLYNPHTGHGTLCDFGLAERFDPEEWKGKCHHTCPDERSPHGEAKLNGDVPSSVYAAAVEAANASASASASAGGAGGAARGNGKSVLGALGPGSEEVGGEGTEVHSAQPAQKSERVGYLREDTRQPVRANRAGTRGFRAPEVLLKCQDQTVALDIWSAGVILLSMLTKRFPMFNADDDVIALLELGVLFGRRRMDQCAMFHNRTFKTDIPDITEDGFRMGDFVKHLNPEIFEDIGSGYHESSSASSSSMLGKRPLGENVAPSQRRHEGAAERELERRRRNADRKRHDLAGAIDLVKVCLNPIGTKRWDADRILKHRFFAVSAEEDEEVEKEEEEEEKVVKRVKRVLL</sequence>
<dbReference type="EC" id="2.7.11.1" evidence="1"/>
<organism evidence="9 10">
    <name type="scientific">Tilletia walkeri</name>
    <dbReference type="NCBI Taxonomy" id="117179"/>
    <lineage>
        <taxon>Eukaryota</taxon>
        <taxon>Fungi</taxon>
        <taxon>Dikarya</taxon>
        <taxon>Basidiomycota</taxon>
        <taxon>Ustilaginomycotina</taxon>
        <taxon>Exobasidiomycetes</taxon>
        <taxon>Tilletiales</taxon>
        <taxon>Tilletiaceae</taxon>
        <taxon>Tilletia</taxon>
    </lineage>
</organism>
<dbReference type="Pfam" id="PF00069">
    <property type="entry name" value="Pkinase"/>
    <property type="match status" value="2"/>
</dbReference>
<evidence type="ECO:0000256" key="2">
    <source>
        <dbReference type="ARBA" id="ARBA00022527"/>
    </source>
</evidence>
<evidence type="ECO:0000256" key="7">
    <source>
        <dbReference type="SAM" id="MobiDB-lite"/>
    </source>
</evidence>
<feature type="compositionally biased region" description="Acidic residues" evidence="7">
    <location>
        <begin position="111"/>
        <end position="138"/>
    </location>
</feature>
<dbReference type="Gene3D" id="1.10.510.10">
    <property type="entry name" value="Transferase(Phosphotransferase) domain 1"/>
    <property type="match status" value="1"/>
</dbReference>
<feature type="compositionally biased region" description="Acidic residues" evidence="7">
    <location>
        <begin position="36"/>
        <end position="64"/>
    </location>
</feature>
<keyword evidence="5" id="KW-0418">Kinase</keyword>
<dbReference type="AlphaFoldDB" id="A0A8X7NA49"/>
<keyword evidence="2" id="KW-0723">Serine/threonine-protein kinase</keyword>
<dbReference type="CDD" id="cd14019">
    <property type="entry name" value="STKc_Cdc7"/>
    <property type="match status" value="1"/>
</dbReference>
<accession>A0A8X7NA49</accession>
<gene>
    <name evidence="9" type="ORF">A4X09_0g2330</name>
</gene>
<dbReference type="InterPro" id="IPR008271">
    <property type="entry name" value="Ser/Thr_kinase_AS"/>
</dbReference>
<dbReference type="SMART" id="SM00220">
    <property type="entry name" value="S_TKc"/>
    <property type="match status" value="1"/>
</dbReference>
<dbReference type="PANTHER" id="PTHR44167:SF23">
    <property type="entry name" value="CDC7 KINASE, ISOFORM A-RELATED"/>
    <property type="match status" value="1"/>
</dbReference>
<evidence type="ECO:0000313" key="9">
    <source>
        <dbReference type="EMBL" id="KAE8270007.1"/>
    </source>
</evidence>
<dbReference type="GO" id="GO:0005634">
    <property type="term" value="C:nucleus"/>
    <property type="evidence" value="ECO:0007669"/>
    <property type="project" value="TreeGrafter"/>
</dbReference>
<dbReference type="InterPro" id="IPR011009">
    <property type="entry name" value="Kinase-like_dom_sf"/>
</dbReference>
<dbReference type="SUPFAM" id="SSF56112">
    <property type="entry name" value="Protein kinase-like (PK-like)"/>
    <property type="match status" value="1"/>
</dbReference>
<name>A0A8X7NA49_9BASI</name>